<dbReference type="PANTHER" id="PTHR30514">
    <property type="entry name" value="GLUCOKINASE"/>
    <property type="match status" value="1"/>
</dbReference>
<evidence type="ECO:0000256" key="1">
    <source>
        <dbReference type="SAM" id="MobiDB-lite"/>
    </source>
</evidence>
<proteinExistence type="predicted"/>
<feature type="region of interest" description="Disordered" evidence="1">
    <location>
        <begin position="300"/>
        <end position="321"/>
    </location>
</feature>
<name>A0A4R0YQJ5_9GAMM</name>
<comment type="caution">
    <text evidence="3">The sequence shown here is derived from an EMBL/GenBank/DDBJ whole genome shotgun (WGS) entry which is preliminary data.</text>
</comment>
<dbReference type="Gene3D" id="1.10.10.10">
    <property type="entry name" value="Winged helix-like DNA-binding domain superfamily/Winged helix DNA-binding domain"/>
    <property type="match status" value="1"/>
</dbReference>
<protein>
    <submittedName>
        <fullName evidence="3">MurR/RpiR family transcriptional regulator</fullName>
    </submittedName>
</protein>
<evidence type="ECO:0000259" key="2">
    <source>
        <dbReference type="PROSITE" id="PS51071"/>
    </source>
</evidence>
<keyword evidence="4" id="KW-1185">Reference proteome</keyword>
<dbReference type="InterPro" id="IPR047640">
    <property type="entry name" value="RpiR-like"/>
</dbReference>
<feature type="domain" description="HTH rpiR-type" evidence="2">
    <location>
        <begin position="18"/>
        <end position="94"/>
    </location>
</feature>
<dbReference type="Gene3D" id="3.40.50.10490">
    <property type="entry name" value="Glucose-6-phosphate isomerase like protein, domain 1"/>
    <property type="match status" value="1"/>
</dbReference>
<dbReference type="InterPro" id="IPR000281">
    <property type="entry name" value="HTH_RpiR"/>
</dbReference>
<dbReference type="GO" id="GO:0097367">
    <property type="term" value="F:carbohydrate derivative binding"/>
    <property type="evidence" value="ECO:0007669"/>
    <property type="project" value="InterPro"/>
</dbReference>
<dbReference type="Proteomes" id="UP000291822">
    <property type="component" value="Unassembled WGS sequence"/>
</dbReference>
<evidence type="ECO:0000313" key="4">
    <source>
        <dbReference type="Proteomes" id="UP000291822"/>
    </source>
</evidence>
<sequence length="321" mass="36293">MPAWLPCRHAERKTMTTKDFQQKLKDQWEVFTASEQRIASYLLQHPRDLPFETAASLSKRVGVSPMTVGRFLRTLGYEGFGELKEELRGDGTWRQLYRIAENSSGPDTVSAHLQAEMRALTEIHALAGTKEWKAITKLLISADRVSVASFQHGAFLGMAFATMLQQLRPRVSFNSGSDGAYIDMLLDSTRHSCVVLIDVRRYFRQFRLLAEETSKRGIPLVLITDSECYWARELTPHVLMAEADRVWHTYSAFMSLFSLLTASIVHEVGGVMDRLGDINDLRQKLVGYIGAPVEPIALSLNNETEKPAHRGAPNKAERKRR</sequence>
<dbReference type="PROSITE" id="PS51071">
    <property type="entry name" value="HTH_RPIR"/>
    <property type="match status" value="1"/>
</dbReference>
<dbReference type="AlphaFoldDB" id="A0A4R0YQJ5"/>
<dbReference type="Pfam" id="PF01418">
    <property type="entry name" value="HTH_6"/>
    <property type="match status" value="1"/>
</dbReference>
<dbReference type="SUPFAM" id="SSF46689">
    <property type="entry name" value="Homeodomain-like"/>
    <property type="match status" value="1"/>
</dbReference>
<dbReference type="GO" id="GO:0003677">
    <property type="term" value="F:DNA binding"/>
    <property type="evidence" value="ECO:0007669"/>
    <property type="project" value="InterPro"/>
</dbReference>
<dbReference type="InterPro" id="IPR036388">
    <property type="entry name" value="WH-like_DNA-bd_sf"/>
</dbReference>
<dbReference type="PANTHER" id="PTHR30514:SF18">
    <property type="entry name" value="RPIR-FAMILY TRANSCRIPTIONAL REGULATOR"/>
    <property type="match status" value="1"/>
</dbReference>
<evidence type="ECO:0000313" key="3">
    <source>
        <dbReference type="EMBL" id="TCI08696.1"/>
    </source>
</evidence>
<dbReference type="InterPro" id="IPR046348">
    <property type="entry name" value="SIS_dom_sf"/>
</dbReference>
<dbReference type="InterPro" id="IPR009057">
    <property type="entry name" value="Homeodomain-like_sf"/>
</dbReference>
<accession>A0A4R0YQJ5</accession>
<dbReference type="GO" id="GO:0003700">
    <property type="term" value="F:DNA-binding transcription factor activity"/>
    <property type="evidence" value="ECO:0007669"/>
    <property type="project" value="InterPro"/>
</dbReference>
<dbReference type="EMBL" id="SJTG01000004">
    <property type="protein sequence ID" value="TCI08696.1"/>
    <property type="molecule type" value="Genomic_DNA"/>
</dbReference>
<gene>
    <name evidence="3" type="ORF">EZM97_24845</name>
</gene>
<dbReference type="SUPFAM" id="SSF53697">
    <property type="entry name" value="SIS domain"/>
    <property type="match status" value="1"/>
</dbReference>
<dbReference type="GO" id="GO:1901135">
    <property type="term" value="P:carbohydrate derivative metabolic process"/>
    <property type="evidence" value="ECO:0007669"/>
    <property type="project" value="InterPro"/>
</dbReference>
<organism evidence="3 4">
    <name type="scientific">Dyella soli</name>
    <dbReference type="NCBI Taxonomy" id="522319"/>
    <lineage>
        <taxon>Bacteria</taxon>
        <taxon>Pseudomonadati</taxon>
        <taxon>Pseudomonadota</taxon>
        <taxon>Gammaproteobacteria</taxon>
        <taxon>Lysobacterales</taxon>
        <taxon>Rhodanobacteraceae</taxon>
        <taxon>Dyella</taxon>
    </lineage>
</organism>
<reference evidence="3 4" key="1">
    <citation type="submission" date="2019-02" db="EMBL/GenBank/DDBJ databases">
        <title>Dyella amyloliquefaciens sp. nov., isolated from forest soil.</title>
        <authorList>
            <person name="Gao Z.-H."/>
            <person name="Qiu L.-H."/>
        </authorList>
    </citation>
    <scope>NUCLEOTIDE SEQUENCE [LARGE SCALE GENOMIC DNA]</scope>
    <source>
        <strain evidence="3 4">KACC 12747</strain>
    </source>
</reference>